<dbReference type="EMBL" id="JAPDRQ010000347">
    <property type="protein sequence ID" value="KAJ9650383.1"/>
    <property type="molecule type" value="Genomic_DNA"/>
</dbReference>
<organism evidence="1 2">
    <name type="scientific">Neophaeococcomyces mojaviensis</name>
    <dbReference type="NCBI Taxonomy" id="3383035"/>
    <lineage>
        <taxon>Eukaryota</taxon>
        <taxon>Fungi</taxon>
        <taxon>Dikarya</taxon>
        <taxon>Ascomycota</taxon>
        <taxon>Pezizomycotina</taxon>
        <taxon>Eurotiomycetes</taxon>
        <taxon>Chaetothyriomycetidae</taxon>
        <taxon>Chaetothyriales</taxon>
        <taxon>Chaetothyriales incertae sedis</taxon>
        <taxon>Neophaeococcomyces</taxon>
    </lineage>
</organism>
<dbReference type="Proteomes" id="UP001172386">
    <property type="component" value="Unassembled WGS sequence"/>
</dbReference>
<sequence>MVALRPEALRQMEALGALQYITNSKTGHGDIGSLTRMTKGKTASEIDGGVFEWPLKRYPPSEPQALKAKQDESYDVPQKVNDQVPSYFIDLGDLEDALSKAAEDNGIELIYDASICLVEETEGNAYRVQLVHNAEPSQLRDLGIPDLVVCASGKNDHFLEKQLSFTRHIGVLLTDENLPDTNDPTSPRTLRFRDGANHEIESQLFSVFGIKTSPKDTTMGVLDHVIRKYNAENTLQPVVEIQMNHASAVHCLLQLPRHIHPLSTSPEQLEQYINSRINARLNTFYTSISDMRNADAIVWGDPLTPVTVETSTASQYVFGTNVVLVGDAAMSCSPSSGIGAEIGLTVDSRSIRELAVGLRDAIDEREKAKVLNVFNLRKAESAVMWSKGSRAFYITRQEADEILEKIRDASKS</sequence>
<keyword evidence="2" id="KW-1185">Reference proteome</keyword>
<name>A0ACC2ZRW9_9EURO</name>
<gene>
    <name evidence="1" type="ORF">H2198_010318</name>
</gene>
<comment type="caution">
    <text evidence="1">The sequence shown here is derived from an EMBL/GenBank/DDBJ whole genome shotgun (WGS) entry which is preliminary data.</text>
</comment>
<reference evidence="1" key="1">
    <citation type="submission" date="2022-10" db="EMBL/GenBank/DDBJ databases">
        <title>Culturing micro-colonial fungi from biological soil crusts in the Mojave desert and describing Neophaeococcomyces mojavensis, and introducing the new genera and species Taxawa tesnikishii.</title>
        <authorList>
            <person name="Kurbessoian T."/>
            <person name="Stajich J.E."/>
        </authorList>
    </citation>
    <scope>NUCLEOTIDE SEQUENCE</scope>
    <source>
        <strain evidence="1">JES_112</strain>
    </source>
</reference>
<proteinExistence type="predicted"/>
<evidence type="ECO:0000313" key="2">
    <source>
        <dbReference type="Proteomes" id="UP001172386"/>
    </source>
</evidence>
<evidence type="ECO:0000313" key="1">
    <source>
        <dbReference type="EMBL" id="KAJ9650383.1"/>
    </source>
</evidence>
<protein>
    <submittedName>
        <fullName evidence="1">Uncharacterized protein</fullName>
    </submittedName>
</protein>
<accession>A0ACC2ZRW9</accession>